<dbReference type="GO" id="GO:0005634">
    <property type="term" value="C:nucleus"/>
    <property type="evidence" value="ECO:0007669"/>
    <property type="project" value="TreeGrafter"/>
</dbReference>
<feature type="domain" description="Zn(2)-C6 fungal-type" evidence="7">
    <location>
        <begin position="18"/>
        <end position="51"/>
    </location>
</feature>
<dbReference type="GO" id="GO:0008270">
    <property type="term" value="F:zinc ion binding"/>
    <property type="evidence" value="ECO:0007669"/>
    <property type="project" value="InterPro"/>
</dbReference>
<evidence type="ECO:0000256" key="1">
    <source>
        <dbReference type="ARBA" id="ARBA00022723"/>
    </source>
</evidence>
<keyword evidence="1" id="KW-0479">Metal-binding</keyword>
<evidence type="ECO:0000256" key="6">
    <source>
        <dbReference type="SAM" id="MobiDB-lite"/>
    </source>
</evidence>
<dbReference type="AlphaFoldDB" id="A0AAE0JHB8"/>
<keyword evidence="4" id="KW-0804">Transcription</keyword>
<dbReference type="PANTHER" id="PTHR47424">
    <property type="entry name" value="REGULATORY PROTEIN GAL4"/>
    <property type="match status" value="1"/>
</dbReference>
<feature type="compositionally biased region" description="Polar residues" evidence="6">
    <location>
        <begin position="96"/>
        <end position="108"/>
    </location>
</feature>
<feature type="compositionally biased region" description="Polar residues" evidence="6">
    <location>
        <begin position="763"/>
        <end position="791"/>
    </location>
</feature>
<dbReference type="RefSeq" id="XP_062682932.1">
    <property type="nucleotide sequence ID" value="XM_062821183.1"/>
</dbReference>
<dbReference type="EMBL" id="JAUEPP010000003">
    <property type="protein sequence ID" value="KAK3347850.1"/>
    <property type="molecule type" value="Genomic_DNA"/>
</dbReference>
<organism evidence="8 9">
    <name type="scientific">Neurospora tetraspora</name>
    <dbReference type="NCBI Taxonomy" id="94610"/>
    <lineage>
        <taxon>Eukaryota</taxon>
        <taxon>Fungi</taxon>
        <taxon>Dikarya</taxon>
        <taxon>Ascomycota</taxon>
        <taxon>Pezizomycotina</taxon>
        <taxon>Sordariomycetes</taxon>
        <taxon>Sordariomycetidae</taxon>
        <taxon>Sordariales</taxon>
        <taxon>Sordariaceae</taxon>
        <taxon>Neurospora</taxon>
    </lineage>
</organism>
<evidence type="ECO:0000256" key="3">
    <source>
        <dbReference type="ARBA" id="ARBA00023125"/>
    </source>
</evidence>
<dbReference type="GO" id="GO:0006351">
    <property type="term" value="P:DNA-templated transcription"/>
    <property type="evidence" value="ECO:0007669"/>
    <property type="project" value="InterPro"/>
</dbReference>
<evidence type="ECO:0000259" key="7">
    <source>
        <dbReference type="PROSITE" id="PS50048"/>
    </source>
</evidence>
<dbReference type="SUPFAM" id="SSF57701">
    <property type="entry name" value="Zn2/Cys6 DNA-binding domain"/>
    <property type="match status" value="1"/>
</dbReference>
<dbReference type="CDD" id="cd00067">
    <property type="entry name" value="GAL4"/>
    <property type="match status" value="1"/>
</dbReference>
<dbReference type="GO" id="GO:0000435">
    <property type="term" value="P:positive regulation of transcription from RNA polymerase II promoter by galactose"/>
    <property type="evidence" value="ECO:0007669"/>
    <property type="project" value="TreeGrafter"/>
</dbReference>
<dbReference type="GO" id="GO:0000978">
    <property type="term" value="F:RNA polymerase II cis-regulatory region sequence-specific DNA binding"/>
    <property type="evidence" value="ECO:0007669"/>
    <property type="project" value="TreeGrafter"/>
</dbReference>
<dbReference type="InterPro" id="IPR051127">
    <property type="entry name" value="Fungal_SecMet_Regulators"/>
</dbReference>
<dbReference type="SMART" id="SM00906">
    <property type="entry name" value="Fungal_trans"/>
    <property type="match status" value="1"/>
</dbReference>
<dbReference type="PANTHER" id="PTHR47424:SF3">
    <property type="entry name" value="REGULATORY PROTEIN GAL4"/>
    <property type="match status" value="1"/>
</dbReference>
<keyword evidence="2" id="KW-0805">Transcription regulation</keyword>
<keyword evidence="3" id="KW-0238">DNA-binding</keyword>
<dbReference type="PROSITE" id="PS50048">
    <property type="entry name" value="ZN2_CY6_FUNGAL_2"/>
    <property type="match status" value="1"/>
</dbReference>
<accession>A0AAE0JHB8</accession>
<dbReference type="Gene3D" id="4.10.240.10">
    <property type="entry name" value="Zn(2)-C6 fungal-type DNA-binding domain"/>
    <property type="match status" value="1"/>
</dbReference>
<evidence type="ECO:0000313" key="8">
    <source>
        <dbReference type="EMBL" id="KAK3347850.1"/>
    </source>
</evidence>
<dbReference type="InterPro" id="IPR007219">
    <property type="entry name" value="XnlR_reg_dom"/>
</dbReference>
<feature type="region of interest" description="Disordered" evidence="6">
    <location>
        <begin position="82"/>
        <end position="113"/>
    </location>
</feature>
<evidence type="ECO:0000256" key="2">
    <source>
        <dbReference type="ARBA" id="ARBA00023015"/>
    </source>
</evidence>
<reference evidence="8" key="2">
    <citation type="submission" date="2023-06" db="EMBL/GenBank/DDBJ databases">
        <authorList>
            <consortium name="Lawrence Berkeley National Laboratory"/>
            <person name="Haridas S."/>
            <person name="Hensen N."/>
            <person name="Bonometti L."/>
            <person name="Westerberg I."/>
            <person name="Brannstrom I.O."/>
            <person name="Guillou S."/>
            <person name="Cros-Aarteil S."/>
            <person name="Calhoun S."/>
            <person name="Kuo A."/>
            <person name="Mondo S."/>
            <person name="Pangilinan J."/>
            <person name="Riley R."/>
            <person name="Labutti K."/>
            <person name="Andreopoulos B."/>
            <person name="Lipzen A."/>
            <person name="Chen C."/>
            <person name="Yanf M."/>
            <person name="Daum C."/>
            <person name="Ng V."/>
            <person name="Clum A."/>
            <person name="Steindorff A."/>
            <person name="Ohm R."/>
            <person name="Martin F."/>
            <person name="Silar P."/>
            <person name="Natvig D."/>
            <person name="Lalanne C."/>
            <person name="Gautier V."/>
            <person name="Ament-Velasquez S.L."/>
            <person name="Kruys A."/>
            <person name="Hutchinson M.I."/>
            <person name="Powell A.J."/>
            <person name="Barry K."/>
            <person name="Miller A.N."/>
            <person name="Grigoriev I.V."/>
            <person name="Debuchy R."/>
            <person name="Gladieux P."/>
            <person name="Thoren M.H."/>
            <person name="Johannesson H."/>
        </authorList>
    </citation>
    <scope>NUCLEOTIDE SEQUENCE</scope>
    <source>
        <strain evidence="8">CBS 560.94</strain>
    </source>
</reference>
<reference evidence="8" key="1">
    <citation type="journal article" date="2023" name="Mol. Phylogenet. Evol.">
        <title>Genome-scale phylogeny and comparative genomics of the fungal order Sordariales.</title>
        <authorList>
            <person name="Hensen N."/>
            <person name="Bonometti L."/>
            <person name="Westerberg I."/>
            <person name="Brannstrom I.O."/>
            <person name="Guillou S."/>
            <person name="Cros-Aarteil S."/>
            <person name="Calhoun S."/>
            <person name="Haridas S."/>
            <person name="Kuo A."/>
            <person name="Mondo S."/>
            <person name="Pangilinan J."/>
            <person name="Riley R."/>
            <person name="LaButti K."/>
            <person name="Andreopoulos B."/>
            <person name="Lipzen A."/>
            <person name="Chen C."/>
            <person name="Yan M."/>
            <person name="Daum C."/>
            <person name="Ng V."/>
            <person name="Clum A."/>
            <person name="Steindorff A."/>
            <person name="Ohm R.A."/>
            <person name="Martin F."/>
            <person name="Silar P."/>
            <person name="Natvig D.O."/>
            <person name="Lalanne C."/>
            <person name="Gautier V."/>
            <person name="Ament-Velasquez S.L."/>
            <person name="Kruys A."/>
            <person name="Hutchinson M.I."/>
            <person name="Powell A.J."/>
            <person name="Barry K."/>
            <person name="Miller A.N."/>
            <person name="Grigoriev I.V."/>
            <person name="Debuchy R."/>
            <person name="Gladieux P."/>
            <person name="Hiltunen Thoren M."/>
            <person name="Johannesson H."/>
        </authorList>
    </citation>
    <scope>NUCLEOTIDE SEQUENCE</scope>
    <source>
        <strain evidence="8">CBS 560.94</strain>
    </source>
</reference>
<dbReference type="GO" id="GO:0000981">
    <property type="term" value="F:DNA-binding transcription factor activity, RNA polymerase II-specific"/>
    <property type="evidence" value="ECO:0007669"/>
    <property type="project" value="InterPro"/>
</dbReference>
<keyword evidence="5" id="KW-0539">Nucleus</keyword>
<proteinExistence type="predicted"/>
<evidence type="ECO:0000256" key="5">
    <source>
        <dbReference type="ARBA" id="ARBA00023242"/>
    </source>
</evidence>
<evidence type="ECO:0000313" key="9">
    <source>
        <dbReference type="Proteomes" id="UP001278500"/>
    </source>
</evidence>
<dbReference type="InterPro" id="IPR001138">
    <property type="entry name" value="Zn2Cys6_DnaBD"/>
</dbReference>
<gene>
    <name evidence="8" type="ORF">B0H65DRAFT_157695</name>
</gene>
<dbReference type="SMART" id="SM00066">
    <property type="entry name" value="GAL4"/>
    <property type="match status" value="1"/>
</dbReference>
<dbReference type="Pfam" id="PF04082">
    <property type="entry name" value="Fungal_trans"/>
    <property type="match status" value="1"/>
</dbReference>
<dbReference type="Pfam" id="PF00172">
    <property type="entry name" value="Zn_clus"/>
    <property type="match status" value="1"/>
</dbReference>
<dbReference type="Proteomes" id="UP001278500">
    <property type="component" value="Unassembled WGS sequence"/>
</dbReference>
<dbReference type="InterPro" id="IPR036864">
    <property type="entry name" value="Zn2-C6_fun-type_DNA-bd_sf"/>
</dbReference>
<evidence type="ECO:0000256" key="4">
    <source>
        <dbReference type="ARBA" id="ARBA00023163"/>
    </source>
</evidence>
<feature type="region of interest" description="Disordered" evidence="6">
    <location>
        <begin position="125"/>
        <end position="179"/>
    </location>
</feature>
<dbReference type="GeneID" id="87858337"/>
<comment type="caution">
    <text evidence="8">The sequence shown here is derived from an EMBL/GenBank/DDBJ whole genome shotgun (WGS) entry which is preliminary data.</text>
</comment>
<protein>
    <submittedName>
        <fullName evidence="8">Fungal-specific transcription factor domain-containing protein</fullName>
    </submittedName>
</protein>
<keyword evidence="9" id="KW-1185">Reference proteome</keyword>
<dbReference type="CDD" id="cd12148">
    <property type="entry name" value="fungal_TF_MHR"/>
    <property type="match status" value="1"/>
</dbReference>
<sequence>MPGDGRNEKLRRRKIPLACEPCRERKSRCDGGKPICSTCQRRSLPLAHCIYTIENARTASNEVYIKTLHERIRQLERLCVENGIPTPPITSSPTPRSATGSGQLDSPQRPSPSLFEQSIIVAAPSHPESQHQSAIRPSLNDPGPSHGRDHRAPSRGPGPAAISPPPPPPPPPPRHMPVLSPAERLEGASELVGAITAMGAVSTEKDASHTFDATDDFYGSSSAASFMKEASNFVKKNPTHRIPDIDVLPTQMPHFATYNSLHCKGDLGISTRMQFAQADKFALPTRALADHLLKRYFERVYWLYPVFHKPSFERTYESLWRPNHGHPTEPLSPPGLGLGSSPGADASTIVFHFALNTIFALGCQFSDLSPDGKASALQTYFDRAKAFVSLDLLDLNNIGVVQALLLMTIFLLGTPFPQRCWNSVGVACRLAQGLGLHTEASQSTRIIRSDLEKEIRRRTWHGCVILDLTVSMTYGRPTMTAHLDALALPSIAELDDGEPDRQNSPSSDSVPSKMYFYLEHIQQCHIMGEILSTVYQSPLGRPTNLQDPSSSDQATHGLDAILALDEKLSRYERSVNPIMSWSTPTDLMVVELERRQVIVTQRTVLHGNFLYLRLMLHRPILLQLCMDTVSNSTSDSSSPTKKNLPNVRRALYISFAAECARICITAAIDLLELVHSTYRTNTTGGWCWDALYAFTAGIVVILGQLCPAPSSASEQQRLDRSWALCQEVLGHFASFSISAHTSLEHLRKFHGNMVSRLSDKTGGESSMTERGSTSSAINETSVPNTGSTSGPRSHPFGQGYQLNAPLDLGSNPFWQPPGGAPEYGMAGGSLLNWDPNLEDFIMDNFQ</sequence>
<feature type="region of interest" description="Disordered" evidence="6">
    <location>
        <begin position="757"/>
        <end position="801"/>
    </location>
</feature>
<name>A0AAE0JHB8_9PEZI</name>
<feature type="compositionally biased region" description="Pro residues" evidence="6">
    <location>
        <begin position="162"/>
        <end position="175"/>
    </location>
</feature>